<name>A0A918TPI4_9BACT</name>
<evidence type="ECO:0000313" key="2">
    <source>
        <dbReference type="Proteomes" id="UP000644507"/>
    </source>
</evidence>
<accession>A0A918TPI4</accession>
<dbReference type="EMBL" id="BMXI01000008">
    <property type="protein sequence ID" value="GHC53854.1"/>
    <property type="molecule type" value="Genomic_DNA"/>
</dbReference>
<comment type="caution">
    <text evidence="1">The sequence shown here is derived from an EMBL/GenBank/DDBJ whole genome shotgun (WGS) entry which is preliminary data.</text>
</comment>
<dbReference type="Proteomes" id="UP000644507">
    <property type="component" value="Unassembled WGS sequence"/>
</dbReference>
<gene>
    <name evidence="1" type="ORF">GCM10007100_20170</name>
</gene>
<dbReference type="AlphaFoldDB" id="A0A918TPI4"/>
<evidence type="ECO:0000313" key="1">
    <source>
        <dbReference type="EMBL" id="GHC53854.1"/>
    </source>
</evidence>
<protein>
    <submittedName>
        <fullName evidence="1">Uncharacterized protein</fullName>
    </submittedName>
</protein>
<reference evidence="1" key="1">
    <citation type="journal article" date="2014" name="Int. J. Syst. Evol. Microbiol.">
        <title>Complete genome sequence of Corynebacterium casei LMG S-19264T (=DSM 44701T), isolated from a smear-ripened cheese.</title>
        <authorList>
            <consortium name="US DOE Joint Genome Institute (JGI-PGF)"/>
            <person name="Walter F."/>
            <person name="Albersmeier A."/>
            <person name="Kalinowski J."/>
            <person name="Ruckert C."/>
        </authorList>
    </citation>
    <scope>NUCLEOTIDE SEQUENCE</scope>
    <source>
        <strain evidence="1">KCTC 12988</strain>
    </source>
</reference>
<organism evidence="1 2">
    <name type="scientific">Roseibacillus persicicus</name>
    <dbReference type="NCBI Taxonomy" id="454148"/>
    <lineage>
        <taxon>Bacteria</taxon>
        <taxon>Pseudomonadati</taxon>
        <taxon>Verrucomicrobiota</taxon>
        <taxon>Verrucomicrobiia</taxon>
        <taxon>Verrucomicrobiales</taxon>
        <taxon>Verrucomicrobiaceae</taxon>
        <taxon>Roseibacillus</taxon>
    </lineage>
</organism>
<reference evidence="1" key="2">
    <citation type="submission" date="2020-09" db="EMBL/GenBank/DDBJ databases">
        <authorList>
            <person name="Sun Q."/>
            <person name="Kim S."/>
        </authorList>
    </citation>
    <scope>NUCLEOTIDE SEQUENCE</scope>
    <source>
        <strain evidence="1">KCTC 12988</strain>
    </source>
</reference>
<keyword evidence="2" id="KW-1185">Reference proteome</keyword>
<proteinExistence type="predicted"/>
<sequence>MFLVSFGNAALIAFYERETESTVAKVAELSVAGEKWVPLAFDFSMKREMIPQAEKPLGGLGWTIGLSIVQGALKE</sequence>